<dbReference type="GO" id="GO:0005886">
    <property type="term" value="C:plasma membrane"/>
    <property type="evidence" value="ECO:0007669"/>
    <property type="project" value="UniProtKB-ARBA"/>
</dbReference>
<keyword evidence="2" id="KW-1003">Cell membrane</keyword>
<feature type="transmembrane region" description="Helical" evidence="6">
    <location>
        <begin position="95"/>
        <end position="117"/>
    </location>
</feature>
<dbReference type="AlphaFoldDB" id="A0A173WV17"/>
<name>A0A173WV17_9FIRM</name>
<dbReference type="EMBL" id="CYYU01000001">
    <property type="protein sequence ID" value="CUN43333.1"/>
    <property type="molecule type" value="Genomic_DNA"/>
</dbReference>
<keyword evidence="4 6" id="KW-1133">Transmembrane helix</keyword>
<keyword evidence="3 6" id="KW-0812">Transmembrane</keyword>
<dbReference type="Pfam" id="PF02361">
    <property type="entry name" value="CbiQ"/>
    <property type="match status" value="1"/>
</dbReference>
<organism evidence="7 8">
    <name type="scientific">Mitsuokella jalaludinii</name>
    <dbReference type="NCBI Taxonomy" id="187979"/>
    <lineage>
        <taxon>Bacteria</taxon>
        <taxon>Bacillati</taxon>
        <taxon>Bacillota</taxon>
        <taxon>Negativicutes</taxon>
        <taxon>Selenomonadales</taxon>
        <taxon>Selenomonadaceae</taxon>
        <taxon>Mitsuokella</taxon>
    </lineage>
</organism>
<evidence type="ECO:0000256" key="2">
    <source>
        <dbReference type="ARBA" id="ARBA00022475"/>
    </source>
</evidence>
<comment type="subcellular location">
    <subcellularLocation>
        <location evidence="1">Membrane</location>
        <topology evidence="1">Multi-pass membrane protein</topology>
    </subcellularLocation>
</comment>
<evidence type="ECO:0000313" key="8">
    <source>
        <dbReference type="Proteomes" id="UP000095546"/>
    </source>
</evidence>
<feature type="transmembrane region" description="Helical" evidence="6">
    <location>
        <begin position="244"/>
        <end position="262"/>
    </location>
</feature>
<evidence type="ECO:0000313" key="7">
    <source>
        <dbReference type="EMBL" id="CUN43333.1"/>
    </source>
</evidence>
<evidence type="ECO:0000256" key="6">
    <source>
        <dbReference type="SAM" id="Phobius"/>
    </source>
</evidence>
<gene>
    <name evidence="7" type="primary">nikQ</name>
    <name evidence="7" type="ORF">ERS852385_00423</name>
</gene>
<reference evidence="7 8" key="1">
    <citation type="submission" date="2015-09" db="EMBL/GenBank/DDBJ databases">
        <authorList>
            <consortium name="Pathogen Informatics"/>
        </authorList>
    </citation>
    <scope>NUCLEOTIDE SEQUENCE [LARGE SCALE GENOMIC DNA]</scope>
    <source>
        <strain evidence="7 8">2789STDY5608828</strain>
    </source>
</reference>
<dbReference type="eggNOG" id="COG0619">
    <property type="taxonomic scope" value="Bacteria"/>
</dbReference>
<dbReference type="CDD" id="cd16914">
    <property type="entry name" value="EcfT"/>
    <property type="match status" value="1"/>
</dbReference>
<keyword evidence="8" id="KW-1185">Reference proteome</keyword>
<dbReference type="STRING" id="187979.ERS852385_00423"/>
<feature type="transmembrane region" description="Helical" evidence="6">
    <location>
        <begin position="48"/>
        <end position="65"/>
    </location>
</feature>
<dbReference type="InterPro" id="IPR003339">
    <property type="entry name" value="ABC/ECF_trnsptr_transmembrane"/>
</dbReference>
<proteinExistence type="predicted"/>
<dbReference type="PANTHER" id="PTHR34857:SF2">
    <property type="entry name" value="SLL0384 PROTEIN"/>
    <property type="match status" value="1"/>
</dbReference>
<dbReference type="PANTHER" id="PTHR34857">
    <property type="entry name" value="SLL0384 PROTEIN"/>
    <property type="match status" value="1"/>
</dbReference>
<dbReference type="InterPro" id="IPR051611">
    <property type="entry name" value="ECF_transporter_component"/>
</dbReference>
<evidence type="ECO:0000256" key="1">
    <source>
        <dbReference type="ARBA" id="ARBA00004141"/>
    </source>
</evidence>
<accession>A0A173WV17</accession>
<protein>
    <submittedName>
        <fullName evidence="7">Energy-coupling factor transporter transmembrane protein NikQ</fullName>
    </submittedName>
</protein>
<sequence length="268" mass="30344">MMDLPDWAKREESYRPDKDRDAFISRSLLRMMEMLKVLRAQAGRRHRGQAGMALALLILLLLAVVTARTPAFLWTVLGGELVLMTALTGAQLRQIVMGALTTALFCLLLILPALIFWGTGPAILLPFKTFLCVTALNLLQQYFSWHEITAALRRFHLPPEVIFILDTTLRYLVLLGDQASLLLTSLKLRSVGHNPRKHRAMAGIMGIVMQRSQRLSLEMAEAMRCRCFTGEYPVMAGERRRGPLLGRLMLLVLLALYAFLYLRLEGFF</sequence>
<evidence type="ECO:0000256" key="4">
    <source>
        <dbReference type="ARBA" id="ARBA00022989"/>
    </source>
</evidence>
<dbReference type="Proteomes" id="UP000095546">
    <property type="component" value="Unassembled WGS sequence"/>
</dbReference>
<evidence type="ECO:0000256" key="5">
    <source>
        <dbReference type="ARBA" id="ARBA00023136"/>
    </source>
</evidence>
<keyword evidence="5 6" id="KW-0472">Membrane</keyword>
<evidence type="ECO:0000256" key="3">
    <source>
        <dbReference type="ARBA" id="ARBA00022692"/>
    </source>
</evidence>